<accession>A0ABT4CUV9</accession>
<proteinExistence type="predicted"/>
<dbReference type="Proteomes" id="UP001078443">
    <property type="component" value="Unassembled WGS sequence"/>
</dbReference>
<organism evidence="1 2">
    <name type="scientific">Clostridium aestuarii</name>
    <dbReference type="NCBI Taxonomy" id="338193"/>
    <lineage>
        <taxon>Bacteria</taxon>
        <taxon>Bacillati</taxon>
        <taxon>Bacillota</taxon>
        <taxon>Clostridia</taxon>
        <taxon>Eubacteriales</taxon>
        <taxon>Clostridiaceae</taxon>
        <taxon>Clostridium</taxon>
    </lineage>
</organism>
<evidence type="ECO:0000313" key="1">
    <source>
        <dbReference type="EMBL" id="MCY6482759.1"/>
    </source>
</evidence>
<dbReference type="EMBL" id="JAPQER010000001">
    <property type="protein sequence ID" value="MCY6482759.1"/>
    <property type="molecule type" value="Genomic_DNA"/>
</dbReference>
<dbReference type="RefSeq" id="WP_268039018.1">
    <property type="nucleotide sequence ID" value="NZ_JAPQER010000001.1"/>
</dbReference>
<keyword evidence="2" id="KW-1185">Reference proteome</keyword>
<name>A0ABT4CUV9_9CLOT</name>
<gene>
    <name evidence="1" type="ORF">OW763_00105</name>
</gene>
<evidence type="ECO:0000313" key="2">
    <source>
        <dbReference type="Proteomes" id="UP001078443"/>
    </source>
</evidence>
<comment type="caution">
    <text evidence="1">The sequence shown here is derived from an EMBL/GenBank/DDBJ whole genome shotgun (WGS) entry which is preliminary data.</text>
</comment>
<sequence>MQENLEINDGYRHSDHDITQYECIIAAKVYGRCKQQDCLRPDFIPGESEVESIPIKGSYCNEEEGIYKIGDQIVNIPKDQLIKYDASLPTGVSSVNVVDESFGIEEIKIIKEEPLSVYDNDGYWKITILYKFTYKLRFYDSGGNVINITPNPPGSAQKEYACAYSLYEKEIVLFGGIGQRGVYIGSNLFSNQGAYGPQNSPYVLVQAKASALGPNMGTITEDTTTYTIFGVTIGLFTIIKLYRLVNISVPAKGCGELPDCVQITPGDPCSYFNDLEFPYDEFDPPSSEPEC</sequence>
<reference evidence="1" key="1">
    <citation type="submission" date="2022-12" db="EMBL/GenBank/DDBJ databases">
        <authorList>
            <person name="Wang J."/>
        </authorList>
    </citation>
    <scope>NUCLEOTIDE SEQUENCE</scope>
    <source>
        <strain evidence="1">HY-45-18</strain>
    </source>
</reference>
<protein>
    <submittedName>
        <fullName evidence="1">Uncharacterized protein</fullName>
    </submittedName>
</protein>